<dbReference type="Pfam" id="PF03265">
    <property type="entry name" value="DNase_II"/>
    <property type="match status" value="1"/>
</dbReference>
<evidence type="ECO:0000256" key="1">
    <source>
        <dbReference type="ARBA" id="ARBA00007527"/>
    </source>
</evidence>
<feature type="signal peptide" evidence="3">
    <location>
        <begin position="1"/>
        <end position="22"/>
    </location>
</feature>
<sequence>MAGQTLFVFLLVVLSASAVVRCLNNEGKGVDWWVILKYPILSQGGDVGSGFAYTYADAKSPSFKYSSLRLDSDGAIPNTLNQVYNNSGSDSIGYLMYNDESPDGSQHESFAHMKGVMGFDSKVGFLLSHSVPRWPPASSDSYNYPDGQAVYGQSFLCLSLSTPNLDLVGGQLLIDKPHLYDSNLPDSITTQNLAQVVSSQWIKDGTTNFITISTLAGEKFDVFAKNEEADVELWDDVVEPQYQSGMLVESWMNGGLKNKMPTVCTPDSKYNTMNVRTVAPMDGVQWTETKDHSKWAVTTDVQDVFCIGDINRQFSQAKRGGGAICGTVSSIWKDLTGFETQTVLLNIDVGVKALNMHWSLGERGALSVSTLLHSTVLDIFDPFAVYHCCSGRSAISSAFFELTPATLIIDTNRLPMNAQRRLPSHNRHSNELF</sequence>
<dbReference type="InterPro" id="IPR004947">
    <property type="entry name" value="DNase_II"/>
</dbReference>
<accession>A0A2P6N095</accession>
<dbReference type="AlphaFoldDB" id="A0A2P6N095"/>
<dbReference type="Proteomes" id="UP000241769">
    <property type="component" value="Unassembled WGS sequence"/>
</dbReference>
<dbReference type="CDD" id="cd09120">
    <property type="entry name" value="PLDc_DNaseII_1"/>
    <property type="match status" value="1"/>
</dbReference>
<dbReference type="OrthoDB" id="10261598at2759"/>
<dbReference type="PANTHER" id="PTHR10858">
    <property type="entry name" value="DEOXYRIBONUCLEASE II"/>
    <property type="match status" value="1"/>
</dbReference>
<dbReference type="FunCoup" id="A0A2P6N095">
    <property type="interactions" value="1"/>
</dbReference>
<evidence type="ECO:0000313" key="5">
    <source>
        <dbReference type="Proteomes" id="UP000241769"/>
    </source>
</evidence>
<evidence type="ECO:0000256" key="2">
    <source>
        <dbReference type="ARBA" id="ARBA00022801"/>
    </source>
</evidence>
<comment type="caution">
    <text evidence="4">The sequence shown here is derived from an EMBL/GenBank/DDBJ whole genome shotgun (WGS) entry which is preliminary data.</text>
</comment>
<feature type="chain" id="PRO_5015141891" evidence="3">
    <location>
        <begin position="23"/>
        <end position="433"/>
    </location>
</feature>
<dbReference type="InParanoid" id="A0A2P6N095"/>
<dbReference type="STRING" id="1890364.A0A2P6N095"/>
<dbReference type="EMBL" id="MDYQ01000268">
    <property type="protein sequence ID" value="PRP77379.1"/>
    <property type="molecule type" value="Genomic_DNA"/>
</dbReference>
<evidence type="ECO:0000256" key="3">
    <source>
        <dbReference type="SAM" id="SignalP"/>
    </source>
</evidence>
<keyword evidence="2" id="KW-0378">Hydrolase</keyword>
<comment type="similarity">
    <text evidence="1">Belongs to the DNase II family.</text>
</comment>
<gene>
    <name evidence="4" type="ORF">PROFUN_14436</name>
</gene>
<keyword evidence="5" id="KW-1185">Reference proteome</keyword>
<organism evidence="4 5">
    <name type="scientific">Planoprotostelium fungivorum</name>
    <dbReference type="NCBI Taxonomy" id="1890364"/>
    <lineage>
        <taxon>Eukaryota</taxon>
        <taxon>Amoebozoa</taxon>
        <taxon>Evosea</taxon>
        <taxon>Variosea</taxon>
        <taxon>Cavosteliida</taxon>
        <taxon>Cavosteliaceae</taxon>
        <taxon>Planoprotostelium</taxon>
    </lineage>
</organism>
<name>A0A2P6N095_9EUKA</name>
<keyword evidence="3" id="KW-0732">Signal</keyword>
<dbReference type="PANTHER" id="PTHR10858:SF23">
    <property type="entry name" value="DEOXYRIBONUCLEASE II"/>
    <property type="match status" value="1"/>
</dbReference>
<dbReference type="GO" id="GO:0004531">
    <property type="term" value="F:deoxyribonuclease II activity"/>
    <property type="evidence" value="ECO:0007669"/>
    <property type="project" value="InterPro"/>
</dbReference>
<proteinExistence type="inferred from homology"/>
<evidence type="ECO:0000313" key="4">
    <source>
        <dbReference type="EMBL" id="PRP77379.1"/>
    </source>
</evidence>
<protein>
    <submittedName>
        <fullName evidence="4">Uncharacterized protein</fullName>
    </submittedName>
</protein>
<reference evidence="4 5" key="1">
    <citation type="journal article" date="2018" name="Genome Biol. Evol.">
        <title>Multiple Roots of Fruiting Body Formation in Amoebozoa.</title>
        <authorList>
            <person name="Hillmann F."/>
            <person name="Forbes G."/>
            <person name="Novohradska S."/>
            <person name="Ferling I."/>
            <person name="Riege K."/>
            <person name="Groth M."/>
            <person name="Westermann M."/>
            <person name="Marz M."/>
            <person name="Spaller T."/>
            <person name="Winckler T."/>
            <person name="Schaap P."/>
            <person name="Glockner G."/>
        </authorList>
    </citation>
    <scope>NUCLEOTIDE SEQUENCE [LARGE SCALE GENOMIC DNA]</scope>
    <source>
        <strain evidence="4 5">Jena</strain>
    </source>
</reference>